<gene>
    <name evidence="1" type="ORF">AMD01_13045</name>
</gene>
<protein>
    <submittedName>
        <fullName evidence="1">Uncharacterized protein</fullName>
    </submittedName>
</protein>
<sequence length="65" mass="7107">MPIWIFLVAIVGGLLGVGAVADRVAKKKKLTFEPEEGIKNASTSQQVYGEDFLRQVNDSFKQPNG</sequence>
<dbReference type="EMBL" id="LILC01000016">
    <property type="protein sequence ID" value="KOO44214.1"/>
    <property type="molecule type" value="Genomic_DNA"/>
</dbReference>
<name>A0A0M0KZH8_9BACI</name>
<dbReference type="STRING" id="284581.AMD01_13045"/>
<proteinExistence type="predicted"/>
<organism evidence="1 2">
    <name type="scientific">Priestia koreensis</name>
    <dbReference type="NCBI Taxonomy" id="284581"/>
    <lineage>
        <taxon>Bacteria</taxon>
        <taxon>Bacillati</taxon>
        <taxon>Bacillota</taxon>
        <taxon>Bacilli</taxon>
        <taxon>Bacillales</taxon>
        <taxon>Bacillaceae</taxon>
        <taxon>Priestia</taxon>
    </lineage>
</organism>
<dbReference type="OrthoDB" id="2943108at2"/>
<dbReference type="AlphaFoldDB" id="A0A0M0KZH8"/>
<accession>A0A0M0KZH8</accession>
<reference evidence="2" key="1">
    <citation type="submission" date="2015-08" db="EMBL/GenBank/DDBJ databases">
        <title>Fjat-14210 dsm16467.</title>
        <authorList>
            <person name="Liu B."/>
            <person name="Wang J."/>
            <person name="Zhu Y."/>
            <person name="Liu G."/>
            <person name="Chen Q."/>
            <person name="Chen Z."/>
            <person name="Lan J."/>
            <person name="Che J."/>
            <person name="Ge C."/>
            <person name="Shi H."/>
            <person name="Pan Z."/>
            <person name="Liu X."/>
        </authorList>
    </citation>
    <scope>NUCLEOTIDE SEQUENCE [LARGE SCALE GENOMIC DNA]</scope>
    <source>
        <strain evidence="2">DSM 16467</strain>
    </source>
</reference>
<evidence type="ECO:0000313" key="2">
    <source>
        <dbReference type="Proteomes" id="UP000037558"/>
    </source>
</evidence>
<keyword evidence="2" id="KW-1185">Reference proteome</keyword>
<evidence type="ECO:0000313" key="1">
    <source>
        <dbReference type="EMBL" id="KOO44214.1"/>
    </source>
</evidence>
<dbReference type="PATRIC" id="fig|284581.3.peg.4727"/>
<dbReference type="RefSeq" id="WP_053401865.1">
    <property type="nucleotide sequence ID" value="NZ_JAUKEN010000001.1"/>
</dbReference>
<dbReference type="Proteomes" id="UP000037558">
    <property type="component" value="Unassembled WGS sequence"/>
</dbReference>
<comment type="caution">
    <text evidence="1">The sequence shown here is derived from an EMBL/GenBank/DDBJ whole genome shotgun (WGS) entry which is preliminary data.</text>
</comment>